<evidence type="ECO:0000256" key="10">
    <source>
        <dbReference type="ARBA" id="ARBA00022853"/>
    </source>
</evidence>
<feature type="domain" description="JmjC" evidence="19">
    <location>
        <begin position="220"/>
        <end position="388"/>
    </location>
</feature>
<keyword evidence="8" id="KW-0863">Zinc-finger</keyword>
<dbReference type="Proteomes" id="UP000182334">
    <property type="component" value="Chromosome IV"/>
</dbReference>
<organism evidence="20 21">
    <name type="scientific">Sungouiella intermedia</name>
    <dbReference type="NCBI Taxonomy" id="45354"/>
    <lineage>
        <taxon>Eukaryota</taxon>
        <taxon>Fungi</taxon>
        <taxon>Dikarya</taxon>
        <taxon>Ascomycota</taxon>
        <taxon>Saccharomycotina</taxon>
        <taxon>Pichiomycetes</taxon>
        <taxon>Metschnikowiaceae</taxon>
        <taxon>Sungouiella</taxon>
    </lineage>
</organism>
<dbReference type="PROSITE" id="PS51184">
    <property type="entry name" value="JMJC"/>
    <property type="match status" value="1"/>
</dbReference>
<dbReference type="GO" id="GO:0140680">
    <property type="term" value="F:histone H3K36me/H3K36me2 demethylase activity"/>
    <property type="evidence" value="ECO:0007669"/>
    <property type="project" value="UniProtKB-EC"/>
</dbReference>
<keyword evidence="15" id="KW-0804">Transcription</keyword>
<evidence type="ECO:0000256" key="18">
    <source>
        <dbReference type="ARBA" id="ARBA00047915"/>
    </source>
</evidence>
<evidence type="ECO:0000256" key="11">
    <source>
        <dbReference type="ARBA" id="ARBA00022964"/>
    </source>
</evidence>
<comment type="catalytic activity">
    <reaction evidence="18">
        <text>N(6),N(6)-dimethyl-L-lysyl(36)-[histone H3] + 2 2-oxoglutarate + 2 O2 = L-lysyl(36)-[histone H3] + 2 formaldehyde + 2 succinate + 2 CO2</text>
        <dbReference type="Rhea" id="RHEA:42032"/>
        <dbReference type="Rhea" id="RHEA-COMP:9785"/>
        <dbReference type="Rhea" id="RHEA-COMP:9787"/>
        <dbReference type="ChEBI" id="CHEBI:15379"/>
        <dbReference type="ChEBI" id="CHEBI:16526"/>
        <dbReference type="ChEBI" id="CHEBI:16810"/>
        <dbReference type="ChEBI" id="CHEBI:16842"/>
        <dbReference type="ChEBI" id="CHEBI:29969"/>
        <dbReference type="ChEBI" id="CHEBI:30031"/>
        <dbReference type="ChEBI" id="CHEBI:61976"/>
        <dbReference type="EC" id="1.14.11.27"/>
    </reaction>
</comment>
<sequence>MAKPKDTSVCQLCIQNPLDESDAISWIRCDICRQWLHTICANIPTSQLGKIASYHCAECEADHGPSHLKRQLKRARVKIDYVALDQGEVFAVDKSEHPHVSTFLAFEPEADRSKKLSYIDIVSAEELTKHYVLSTELPKPVLVPNVDNGESGMELPCARENITVAYITEKTGNNEPVEVMDVLSQQSESPGWNLGQWRKYFYTDALDRDRIRNVISLEVSEVEDLGKSFLRPEMVRQMDLVDKVWCDSDGNNQKRPKVTVYCLMSVAGSYTDFHIDFSGTPVYYTVCLGTKTFLMYPPTEDNLLLFKLWCQEPQQNFMWFGDYSKRIRGKKMKPSNGFRVNLHKGDLFIIPSGWIHSVHTPKDAVIIGGNYLTLRDVPMHLKIYNIEKETRVPAKYRFPMFNKVLWLTSWYYFNHKDEFLADTGLNLGKQETTQYLDNQESNQYLVIPGVKQEYAIKTEHETIYPAQEINDDTKKLESTSDNDKRRMILESMIAHLKEHYETSKTKPVARKSIPFALIGKNIPEYLEKLENWAKEYQTI</sequence>
<evidence type="ECO:0000256" key="5">
    <source>
        <dbReference type="ARBA" id="ARBA00013246"/>
    </source>
</evidence>
<dbReference type="PANTHER" id="PTHR23123">
    <property type="entry name" value="PHD/F-BOX CONTAINING PROTEIN"/>
    <property type="match status" value="1"/>
</dbReference>
<dbReference type="InterPro" id="IPR003347">
    <property type="entry name" value="JmjC_dom"/>
</dbReference>
<evidence type="ECO:0000259" key="19">
    <source>
        <dbReference type="PROSITE" id="PS51184"/>
    </source>
</evidence>
<dbReference type="InterPro" id="IPR041667">
    <property type="entry name" value="Cupin_8"/>
</dbReference>
<dbReference type="SUPFAM" id="SSF51197">
    <property type="entry name" value="Clavaminate synthase-like"/>
    <property type="match status" value="1"/>
</dbReference>
<evidence type="ECO:0000256" key="6">
    <source>
        <dbReference type="ARBA" id="ARBA00015153"/>
    </source>
</evidence>
<keyword evidence="21" id="KW-1185">Reference proteome</keyword>
<keyword evidence="7" id="KW-0479">Metal-binding</keyword>
<evidence type="ECO:0000313" key="20">
    <source>
        <dbReference type="EMBL" id="SGZ53804.1"/>
    </source>
</evidence>
<dbReference type="Pfam" id="PF13621">
    <property type="entry name" value="Cupin_8"/>
    <property type="match status" value="1"/>
</dbReference>
<dbReference type="InterPro" id="IPR041070">
    <property type="entry name" value="JHD"/>
</dbReference>
<evidence type="ECO:0000256" key="16">
    <source>
        <dbReference type="ARBA" id="ARBA00023242"/>
    </source>
</evidence>
<reference evidence="20 21" key="1">
    <citation type="submission" date="2016-10" db="EMBL/GenBank/DDBJ databases">
        <authorList>
            <person name="de Groot N.N."/>
        </authorList>
    </citation>
    <scope>NUCLEOTIDE SEQUENCE [LARGE SCALE GENOMIC DNA]</scope>
    <source>
        <strain evidence="20 21">CBS 141442</strain>
    </source>
</reference>
<comment type="similarity">
    <text evidence="4">Belongs to the JHDM1 histone demethylase family.</text>
</comment>
<evidence type="ECO:0000256" key="13">
    <source>
        <dbReference type="ARBA" id="ARBA00023004"/>
    </source>
</evidence>
<evidence type="ECO:0000256" key="4">
    <source>
        <dbReference type="ARBA" id="ARBA00008037"/>
    </source>
</evidence>
<evidence type="ECO:0000256" key="8">
    <source>
        <dbReference type="ARBA" id="ARBA00022771"/>
    </source>
</evidence>
<keyword evidence="9" id="KW-0862">Zinc</keyword>
<dbReference type="AlphaFoldDB" id="A0A1L0DBB4"/>
<evidence type="ECO:0000256" key="1">
    <source>
        <dbReference type="ARBA" id="ARBA00001954"/>
    </source>
</evidence>
<evidence type="ECO:0000256" key="9">
    <source>
        <dbReference type="ARBA" id="ARBA00022833"/>
    </source>
</evidence>
<comment type="cofactor">
    <cofactor evidence="1">
        <name>Fe(2+)</name>
        <dbReference type="ChEBI" id="CHEBI:29033"/>
    </cofactor>
</comment>
<dbReference type="EMBL" id="LT635759">
    <property type="protein sequence ID" value="SGZ53804.1"/>
    <property type="molecule type" value="Genomic_DNA"/>
</dbReference>
<dbReference type="InterPro" id="IPR001965">
    <property type="entry name" value="Znf_PHD"/>
</dbReference>
<dbReference type="SUPFAM" id="SSF57903">
    <property type="entry name" value="FYVE/PHD zinc finger"/>
    <property type="match status" value="1"/>
</dbReference>
<dbReference type="InterPro" id="IPR011011">
    <property type="entry name" value="Znf_FYVE_PHD"/>
</dbReference>
<dbReference type="CDD" id="cd15517">
    <property type="entry name" value="PHD_TCF19_like"/>
    <property type="match status" value="1"/>
</dbReference>
<proteinExistence type="inferred from homology"/>
<keyword evidence="16" id="KW-0539">Nucleus</keyword>
<accession>A0A1L0DBB4</accession>
<dbReference type="SMART" id="SM00558">
    <property type="entry name" value="JmjC"/>
    <property type="match status" value="1"/>
</dbReference>
<dbReference type="GO" id="GO:0008270">
    <property type="term" value="F:zinc ion binding"/>
    <property type="evidence" value="ECO:0007669"/>
    <property type="project" value="UniProtKB-KW"/>
</dbReference>
<dbReference type="Gene3D" id="2.60.120.650">
    <property type="entry name" value="Cupin"/>
    <property type="match status" value="1"/>
</dbReference>
<gene>
    <name evidence="20" type="ORF">SAMEA4029010_CIC11G00000003601</name>
</gene>
<evidence type="ECO:0000256" key="7">
    <source>
        <dbReference type="ARBA" id="ARBA00022723"/>
    </source>
</evidence>
<keyword evidence="11" id="KW-0223">Dioxygenase</keyword>
<dbReference type="SMART" id="SM00249">
    <property type="entry name" value="PHD"/>
    <property type="match status" value="1"/>
</dbReference>
<dbReference type="PROSITE" id="PS01359">
    <property type="entry name" value="ZF_PHD_1"/>
    <property type="match status" value="1"/>
</dbReference>
<comment type="function">
    <text evidence="2">Histone demethylase that specifically demethylates 'Lys-36' of histone H3, thereby playing a central role in histone code.</text>
</comment>
<comment type="subcellular location">
    <subcellularLocation>
        <location evidence="3">Nucleus</location>
    </subcellularLocation>
</comment>
<keyword evidence="14" id="KW-0805">Transcription regulation</keyword>
<evidence type="ECO:0000313" key="21">
    <source>
        <dbReference type="Proteomes" id="UP000182334"/>
    </source>
</evidence>
<dbReference type="STRING" id="45354.A0A1L0DBB4"/>
<evidence type="ECO:0000256" key="3">
    <source>
        <dbReference type="ARBA" id="ARBA00004123"/>
    </source>
</evidence>
<keyword evidence="13" id="KW-0408">Iron</keyword>
<evidence type="ECO:0000256" key="2">
    <source>
        <dbReference type="ARBA" id="ARBA00003909"/>
    </source>
</evidence>
<evidence type="ECO:0000256" key="15">
    <source>
        <dbReference type="ARBA" id="ARBA00023163"/>
    </source>
</evidence>
<protein>
    <recommendedName>
        <fullName evidence="6">JmjC domain-containing histone demethylation protein 1</fullName>
        <ecNumber evidence="5">1.14.11.27</ecNumber>
    </recommendedName>
    <alternativeName>
        <fullName evidence="17">[Histone-H3]-lysine-36 demethylase 1</fullName>
    </alternativeName>
</protein>
<evidence type="ECO:0000256" key="12">
    <source>
        <dbReference type="ARBA" id="ARBA00023002"/>
    </source>
</evidence>
<dbReference type="Pfam" id="PF17811">
    <property type="entry name" value="JHD"/>
    <property type="match status" value="1"/>
</dbReference>
<dbReference type="InterPro" id="IPR019786">
    <property type="entry name" value="Zinc_finger_PHD-type_CS"/>
</dbReference>
<name>A0A1L0DBB4_9ASCO</name>
<evidence type="ECO:0000256" key="14">
    <source>
        <dbReference type="ARBA" id="ARBA00023015"/>
    </source>
</evidence>
<dbReference type="GO" id="GO:0005634">
    <property type="term" value="C:nucleus"/>
    <property type="evidence" value="ECO:0007669"/>
    <property type="project" value="UniProtKB-SubCell"/>
</dbReference>
<dbReference type="EC" id="1.14.11.27" evidence="5"/>
<dbReference type="OrthoDB" id="5876800at2759"/>
<dbReference type="InterPro" id="IPR050690">
    <property type="entry name" value="JHDM1_Histone_Demethylase"/>
</dbReference>
<keyword evidence="10" id="KW-0156">Chromatin regulator</keyword>
<keyword evidence="12" id="KW-0560">Oxidoreductase</keyword>
<evidence type="ECO:0000256" key="17">
    <source>
        <dbReference type="ARBA" id="ARBA00031083"/>
    </source>
</evidence>